<comment type="caution">
    <text evidence="2">The sequence shown here is derived from an EMBL/GenBank/DDBJ whole genome shotgun (WGS) entry which is preliminary data.</text>
</comment>
<dbReference type="EMBL" id="VFOU01000005">
    <property type="protein sequence ID" value="TQL65448.1"/>
    <property type="molecule type" value="Genomic_DNA"/>
</dbReference>
<organism evidence="2 3">
    <name type="scientific">Enteractinococcus coprophilus</name>
    <dbReference type="NCBI Taxonomy" id="1027633"/>
    <lineage>
        <taxon>Bacteria</taxon>
        <taxon>Bacillati</taxon>
        <taxon>Actinomycetota</taxon>
        <taxon>Actinomycetes</taxon>
        <taxon>Micrococcales</taxon>
        <taxon>Micrococcaceae</taxon>
    </lineage>
</organism>
<evidence type="ECO:0000313" key="2">
    <source>
        <dbReference type="EMBL" id="TQL65448.1"/>
    </source>
</evidence>
<name>A0A542ZYL7_9MICC</name>
<accession>A0A542ZYL7</accession>
<feature type="region of interest" description="Disordered" evidence="1">
    <location>
        <begin position="1"/>
        <end position="21"/>
    </location>
</feature>
<protein>
    <submittedName>
        <fullName evidence="2">Uncharacterized protein</fullName>
    </submittedName>
</protein>
<feature type="region of interest" description="Disordered" evidence="1">
    <location>
        <begin position="49"/>
        <end position="75"/>
    </location>
</feature>
<reference evidence="2 3" key="1">
    <citation type="submission" date="2019-06" db="EMBL/GenBank/DDBJ databases">
        <title>Sequencing the genomes of 1000 actinobacteria strains.</title>
        <authorList>
            <person name="Klenk H.-P."/>
        </authorList>
    </citation>
    <scope>NUCLEOTIDE SEQUENCE [LARGE SCALE GENOMIC DNA]</scope>
    <source>
        <strain evidence="2 3">DSM 24083</strain>
    </source>
</reference>
<dbReference type="AlphaFoldDB" id="A0A542ZYL7"/>
<evidence type="ECO:0000313" key="3">
    <source>
        <dbReference type="Proteomes" id="UP000319746"/>
    </source>
</evidence>
<proteinExistence type="predicted"/>
<gene>
    <name evidence="2" type="ORF">FB556_2642</name>
</gene>
<evidence type="ECO:0000256" key="1">
    <source>
        <dbReference type="SAM" id="MobiDB-lite"/>
    </source>
</evidence>
<keyword evidence="3" id="KW-1185">Reference proteome</keyword>
<sequence length="75" mass="7929">MTTRIVAHGDYPVVSGTDGPVNNTSFDTDAAGKTYSITAVAHCAPGNASDLKREDIQQRQTGETLPGDEYVATED</sequence>
<dbReference type="OrthoDB" id="4939012at2"/>
<dbReference type="Proteomes" id="UP000319746">
    <property type="component" value="Unassembled WGS sequence"/>
</dbReference>
<dbReference type="RefSeq" id="WP_141868424.1">
    <property type="nucleotide sequence ID" value="NZ_BAABAN010000017.1"/>
</dbReference>